<evidence type="ECO:0000259" key="2">
    <source>
        <dbReference type="PROSITE" id="PS50878"/>
    </source>
</evidence>
<dbReference type="InterPro" id="IPR000477">
    <property type="entry name" value="RT_dom"/>
</dbReference>
<evidence type="ECO:0000313" key="4">
    <source>
        <dbReference type="Proteomes" id="UP000298693"/>
    </source>
</evidence>
<dbReference type="InterPro" id="IPR051083">
    <property type="entry name" value="GrpII_Intron_Splice-Mob/Def"/>
</dbReference>
<organism evidence="3 4">
    <name type="scientific">Azospirillum brasilense</name>
    <dbReference type="NCBI Taxonomy" id="192"/>
    <lineage>
        <taxon>Bacteria</taxon>
        <taxon>Pseudomonadati</taxon>
        <taxon>Pseudomonadota</taxon>
        <taxon>Alphaproteobacteria</taxon>
        <taxon>Rhodospirillales</taxon>
        <taxon>Azospirillaceae</taxon>
        <taxon>Azospirillum</taxon>
    </lineage>
</organism>
<evidence type="ECO:0000256" key="1">
    <source>
        <dbReference type="ARBA" id="ARBA00034120"/>
    </source>
</evidence>
<protein>
    <recommendedName>
        <fullName evidence="2">Reverse transcriptase domain-containing protein</fullName>
    </recommendedName>
</protein>
<comment type="similarity">
    <text evidence="1">Belongs to the bacterial reverse transcriptase family.</text>
</comment>
<name>A0A4D8R3J3_AZOBR</name>
<dbReference type="SUPFAM" id="SSF56672">
    <property type="entry name" value="DNA/RNA polymerases"/>
    <property type="match status" value="1"/>
</dbReference>
<reference evidence="3 4" key="1">
    <citation type="submission" date="2018-09" db="EMBL/GenBank/DDBJ databases">
        <title>Whole genome based analysis of evolution and adaptive divergence in Indian and Brazilian strains of Azospirillum brasilense.</title>
        <authorList>
            <person name="Singh C."/>
            <person name="Tripathi A.K."/>
        </authorList>
    </citation>
    <scope>NUCLEOTIDE SEQUENCE [LARGE SCALE GENOMIC DNA]</scope>
    <source>
        <strain evidence="3 4">MTCC4039</strain>
    </source>
</reference>
<dbReference type="AlphaFoldDB" id="A0A4D8R3J3"/>
<dbReference type="InterPro" id="IPR043502">
    <property type="entry name" value="DNA/RNA_pol_sf"/>
</dbReference>
<evidence type="ECO:0000313" key="3">
    <source>
        <dbReference type="EMBL" id="QCO16194.1"/>
    </source>
</evidence>
<feature type="domain" description="Reverse transcriptase" evidence="2">
    <location>
        <begin position="65"/>
        <end position="308"/>
    </location>
</feature>
<dbReference type="Proteomes" id="UP000298693">
    <property type="component" value="Chromosome"/>
</dbReference>
<sequence length="414" mass="46530">MWVPNSETLGGRLAVPALQRLARISNLKAVWDASGDAKGGKKAAGPDGRRPEAFALKLIDNLSEVRVQLLDGSFRFDPLRAVAFQKPNSSKYRIICIPNVRDRLVQRALVAFLTKETDRLKLENNASFGFISGRDRGVAGAVKTACRRRGQLPWAFKSDILSFFDEIDRQILVDRLRRCVRSVSVLKLLEQAVNCEIGEVDPDTRKKIATTSIRNGKGLRQGMPLSPVLSNFFLAPFDRHFNDRRENLVRYADDFIVFAESREECEAYHTVCCDLLSELNLGIPAIAAESKTKIYAPDEPAEFLGYEISPISSRRYRPRIPEVAFRELTDKVRSFQSYSTVPKKAKSIESALAQLGRIVDGYVHAYHLGDNIKDLESHLINLQAQCRQRLFESLFGNAAVAALTVEQRKFLSLT</sequence>
<proteinExistence type="inferred from homology"/>
<dbReference type="EMBL" id="CP032345">
    <property type="protein sequence ID" value="QCO16194.1"/>
    <property type="molecule type" value="Genomic_DNA"/>
</dbReference>
<gene>
    <name evidence="3" type="ORF">D3869_13675</name>
</gene>
<dbReference type="PANTHER" id="PTHR34047:SF8">
    <property type="entry name" value="PROTEIN YKFC"/>
    <property type="match status" value="1"/>
</dbReference>
<dbReference type="CDD" id="cd01651">
    <property type="entry name" value="RT_G2_intron"/>
    <property type="match status" value="1"/>
</dbReference>
<dbReference type="PROSITE" id="PS50878">
    <property type="entry name" value="RT_POL"/>
    <property type="match status" value="1"/>
</dbReference>
<accession>A0A4D8R3J3</accession>
<dbReference type="PANTHER" id="PTHR34047">
    <property type="entry name" value="NUCLEAR INTRON MATURASE 1, MITOCHONDRIAL-RELATED"/>
    <property type="match status" value="1"/>
</dbReference>
<dbReference type="Pfam" id="PF00078">
    <property type="entry name" value="RVT_1"/>
    <property type="match status" value="1"/>
</dbReference>